<feature type="transmembrane region" description="Helical" evidence="9">
    <location>
        <begin position="20"/>
        <end position="41"/>
    </location>
</feature>
<dbReference type="InterPro" id="IPR055348">
    <property type="entry name" value="DctQ"/>
</dbReference>
<dbReference type="PANTHER" id="PTHR35011:SF2">
    <property type="entry name" value="2,3-DIKETO-L-GULONATE TRAP TRANSPORTER SMALL PERMEASE PROTEIN YIAM"/>
    <property type="match status" value="1"/>
</dbReference>
<reference evidence="11" key="1">
    <citation type="submission" date="2016-04" db="EMBL/GenBank/DDBJ databases">
        <authorList>
            <person name="Evans L.H."/>
            <person name="Alamgir A."/>
            <person name="Owens N."/>
            <person name="Weber N.D."/>
            <person name="Virtaneva K."/>
            <person name="Barbian K."/>
            <person name="Babar A."/>
            <person name="Rosenke K."/>
        </authorList>
    </citation>
    <scope>NUCLEOTIDE SEQUENCE</scope>
    <source>
        <strain evidence="11">86</strain>
    </source>
</reference>
<dbReference type="PANTHER" id="PTHR35011">
    <property type="entry name" value="2,3-DIKETO-L-GULONATE TRAP TRANSPORTER SMALL PERMEASE PROTEIN YIAM"/>
    <property type="match status" value="1"/>
</dbReference>
<proteinExistence type="inferred from homology"/>
<dbReference type="InterPro" id="IPR007387">
    <property type="entry name" value="TRAP_DctQ"/>
</dbReference>
<dbReference type="AlphaFoldDB" id="A0A212JCA7"/>
<evidence type="ECO:0000256" key="5">
    <source>
        <dbReference type="ARBA" id="ARBA00022692"/>
    </source>
</evidence>
<evidence type="ECO:0000313" key="11">
    <source>
        <dbReference type="EMBL" id="SBV97076.1"/>
    </source>
</evidence>
<feature type="transmembrane region" description="Helical" evidence="9">
    <location>
        <begin position="133"/>
        <end position="154"/>
    </location>
</feature>
<organism evidence="11">
    <name type="scientific">uncultured delta proteobacterium</name>
    <dbReference type="NCBI Taxonomy" id="34034"/>
    <lineage>
        <taxon>Bacteria</taxon>
        <taxon>Deltaproteobacteria</taxon>
        <taxon>environmental samples</taxon>
    </lineage>
</organism>
<dbReference type="Pfam" id="PF04290">
    <property type="entry name" value="DctQ"/>
    <property type="match status" value="1"/>
</dbReference>
<evidence type="ECO:0000256" key="3">
    <source>
        <dbReference type="ARBA" id="ARBA00022475"/>
    </source>
</evidence>
<keyword evidence="5 9" id="KW-0812">Transmembrane</keyword>
<keyword evidence="3" id="KW-1003">Cell membrane</keyword>
<evidence type="ECO:0000259" key="10">
    <source>
        <dbReference type="Pfam" id="PF04290"/>
    </source>
</evidence>
<accession>A0A212JCA7</accession>
<keyword evidence="4" id="KW-0997">Cell inner membrane</keyword>
<feature type="domain" description="Tripartite ATP-independent periplasmic transporters DctQ component" evidence="10">
    <location>
        <begin position="29"/>
        <end position="158"/>
    </location>
</feature>
<feature type="transmembrane region" description="Helical" evidence="9">
    <location>
        <begin position="92"/>
        <end position="113"/>
    </location>
</feature>
<evidence type="ECO:0000256" key="6">
    <source>
        <dbReference type="ARBA" id="ARBA00022989"/>
    </source>
</evidence>
<dbReference type="GO" id="GO:0005886">
    <property type="term" value="C:plasma membrane"/>
    <property type="evidence" value="ECO:0007669"/>
    <property type="project" value="UniProtKB-SubCell"/>
</dbReference>
<comment type="subcellular location">
    <subcellularLocation>
        <location evidence="1">Cell inner membrane</location>
        <topology evidence="1">Multi-pass membrane protein</topology>
    </subcellularLocation>
</comment>
<evidence type="ECO:0000256" key="4">
    <source>
        <dbReference type="ARBA" id="ARBA00022519"/>
    </source>
</evidence>
<sequence length="168" mass="18666">MALLQSLEKLERMTKKILEFVVFILFAVMTTLTFAQVFTRFFLNASLSWSEELARFTLVWLVFTASILTYGEKIHIAVDALTCKLTGMTSHVVQICNRVCVLLFCCAVIAGAVEFLPVTALQKSPACGILMSYVYSAIPLSMAFMGLTTIKEICGIIRSMGRTKEDAE</sequence>
<protein>
    <submittedName>
        <fullName evidence="11">Tripartite ATP-independent periplasmic transporter DctQ component</fullName>
    </submittedName>
</protein>
<gene>
    <name evidence="11" type="ORF">KL86DPRO_11154</name>
</gene>
<evidence type="ECO:0000256" key="7">
    <source>
        <dbReference type="ARBA" id="ARBA00023136"/>
    </source>
</evidence>
<keyword evidence="7 9" id="KW-0472">Membrane</keyword>
<evidence type="ECO:0000256" key="2">
    <source>
        <dbReference type="ARBA" id="ARBA00022448"/>
    </source>
</evidence>
<evidence type="ECO:0000256" key="1">
    <source>
        <dbReference type="ARBA" id="ARBA00004429"/>
    </source>
</evidence>
<feature type="transmembrane region" description="Helical" evidence="9">
    <location>
        <begin position="53"/>
        <end position="71"/>
    </location>
</feature>
<evidence type="ECO:0000256" key="9">
    <source>
        <dbReference type="SAM" id="Phobius"/>
    </source>
</evidence>
<dbReference type="GO" id="GO:0015740">
    <property type="term" value="P:C4-dicarboxylate transport"/>
    <property type="evidence" value="ECO:0007669"/>
    <property type="project" value="TreeGrafter"/>
</dbReference>
<dbReference type="EMBL" id="FLUQ01000001">
    <property type="protein sequence ID" value="SBV97076.1"/>
    <property type="molecule type" value="Genomic_DNA"/>
</dbReference>
<evidence type="ECO:0000256" key="8">
    <source>
        <dbReference type="ARBA" id="ARBA00038436"/>
    </source>
</evidence>
<keyword evidence="6 9" id="KW-1133">Transmembrane helix</keyword>
<comment type="similarity">
    <text evidence="8">Belongs to the TRAP transporter small permease family.</text>
</comment>
<dbReference type="GO" id="GO:0022857">
    <property type="term" value="F:transmembrane transporter activity"/>
    <property type="evidence" value="ECO:0007669"/>
    <property type="project" value="TreeGrafter"/>
</dbReference>
<keyword evidence="2" id="KW-0813">Transport</keyword>
<name>A0A212JCA7_9DELT</name>